<dbReference type="Proteomes" id="UP000253318">
    <property type="component" value="Unassembled WGS sequence"/>
</dbReference>
<evidence type="ECO:0000256" key="1">
    <source>
        <dbReference type="SAM" id="MobiDB-lite"/>
    </source>
</evidence>
<feature type="region of interest" description="Disordered" evidence="1">
    <location>
        <begin position="1"/>
        <end position="21"/>
    </location>
</feature>
<dbReference type="AlphaFoldDB" id="A0A368SXF4"/>
<name>A0A368SXF4_9ACTN</name>
<reference evidence="2 3" key="1">
    <citation type="submission" date="2018-04" db="EMBL/GenBank/DDBJ databases">
        <title>Novel actinobacteria from marine sediment.</title>
        <authorList>
            <person name="Ng Z.Y."/>
            <person name="Tan G.Y.A."/>
        </authorList>
    </citation>
    <scope>NUCLEOTIDE SEQUENCE [LARGE SCALE GENOMIC DNA]</scope>
    <source>
        <strain evidence="2 3">TPS81</strain>
    </source>
</reference>
<feature type="non-terminal residue" evidence="2">
    <location>
        <position position="1"/>
    </location>
</feature>
<sequence>AEDSGAAARGPGPDASSHPFAAPGAALRAAVAASGAEADAGGPVLGAGLRHLVAVRRFAGRLASAGR</sequence>
<keyword evidence="3" id="KW-1185">Reference proteome</keyword>
<comment type="caution">
    <text evidence="2">The sequence shown here is derived from an EMBL/GenBank/DDBJ whole genome shotgun (WGS) entry which is preliminary data.</text>
</comment>
<gene>
    <name evidence="2" type="ORF">DEF24_27710</name>
</gene>
<evidence type="ECO:0000313" key="3">
    <source>
        <dbReference type="Proteomes" id="UP000253318"/>
    </source>
</evidence>
<feature type="non-terminal residue" evidence="2">
    <location>
        <position position="67"/>
    </location>
</feature>
<accession>A0A368SXF4</accession>
<proteinExistence type="predicted"/>
<protein>
    <submittedName>
        <fullName evidence="2">Uncharacterized protein</fullName>
    </submittedName>
</protein>
<organism evidence="2 3">
    <name type="scientific">Marinitenerispora sediminis</name>
    <dbReference type="NCBI Taxonomy" id="1931232"/>
    <lineage>
        <taxon>Bacteria</taxon>
        <taxon>Bacillati</taxon>
        <taxon>Actinomycetota</taxon>
        <taxon>Actinomycetes</taxon>
        <taxon>Streptosporangiales</taxon>
        <taxon>Nocardiopsidaceae</taxon>
        <taxon>Marinitenerispora</taxon>
    </lineage>
</organism>
<dbReference type="RefSeq" id="WP_220270107.1">
    <property type="nucleotide sequence ID" value="NZ_QEIN01000664.1"/>
</dbReference>
<evidence type="ECO:0000313" key="2">
    <source>
        <dbReference type="EMBL" id="RCV47077.1"/>
    </source>
</evidence>
<dbReference type="EMBL" id="QEIN01000664">
    <property type="protein sequence ID" value="RCV47077.1"/>
    <property type="molecule type" value="Genomic_DNA"/>
</dbReference>